<evidence type="ECO:0000256" key="6">
    <source>
        <dbReference type="ARBA" id="ARBA00022777"/>
    </source>
</evidence>
<dbReference type="Gene3D" id="2.30.130.10">
    <property type="entry name" value="PUA domain"/>
    <property type="match status" value="1"/>
</dbReference>
<dbReference type="PRINTS" id="PR00474">
    <property type="entry name" value="GLU5KINASE"/>
</dbReference>
<keyword evidence="1" id="KW-0963">Cytoplasm</keyword>
<dbReference type="Pfam" id="PF01472">
    <property type="entry name" value="PUA"/>
    <property type="match status" value="1"/>
</dbReference>
<evidence type="ECO:0000256" key="4">
    <source>
        <dbReference type="ARBA" id="ARBA00022679"/>
    </source>
</evidence>
<feature type="domain" description="PUA" evidence="8">
    <location>
        <begin position="241"/>
        <end position="324"/>
    </location>
</feature>
<dbReference type="PANTHER" id="PTHR43654:SF1">
    <property type="entry name" value="ISOPENTENYL PHOSPHATE KINASE"/>
    <property type="match status" value="1"/>
</dbReference>
<dbReference type="InterPro" id="IPR015947">
    <property type="entry name" value="PUA-like_sf"/>
</dbReference>
<dbReference type="Gene3D" id="3.40.1160.10">
    <property type="entry name" value="Acetylglutamate kinase-like"/>
    <property type="match status" value="1"/>
</dbReference>
<name>A0A3B1BY21_9ZZZZ</name>
<reference evidence="9" key="1">
    <citation type="submission" date="2018-06" db="EMBL/GenBank/DDBJ databases">
        <authorList>
            <person name="Zhirakovskaya E."/>
        </authorList>
    </citation>
    <scope>NUCLEOTIDE SEQUENCE</scope>
</reference>
<evidence type="ECO:0000256" key="7">
    <source>
        <dbReference type="ARBA" id="ARBA00022840"/>
    </source>
</evidence>
<dbReference type="InterPro" id="IPR041739">
    <property type="entry name" value="G5K_ProB"/>
</dbReference>
<dbReference type="GO" id="GO:0005524">
    <property type="term" value="F:ATP binding"/>
    <property type="evidence" value="ECO:0007669"/>
    <property type="project" value="UniProtKB-KW"/>
</dbReference>
<dbReference type="SUPFAM" id="SSF88697">
    <property type="entry name" value="PUA domain-like"/>
    <property type="match status" value="1"/>
</dbReference>
<dbReference type="PROSITE" id="PS50890">
    <property type="entry name" value="PUA"/>
    <property type="match status" value="1"/>
</dbReference>
<evidence type="ECO:0000259" key="8">
    <source>
        <dbReference type="SMART" id="SM00359"/>
    </source>
</evidence>
<dbReference type="FunFam" id="3.40.1160.10:FF:000006">
    <property type="entry name" value="Glutamate 5-kinase"/>
    <property type="match status" value="1"/>
</dbReference>
<dbReference type="InterPro" id="IPR001048">
    <property type="entry name" value="Asp/Glu/Uridylate_kinase"/>
</dbReference>
<dbReference type="GO" id="GO:0004349">
    <property type="term" value="F:glutamate 5-kinase activity"/>
    <property type="evidence" value="ECO:0007669"/>
    <property type="project" value="UniProtKB-EC"/>
</dbReference>
<proteinExistence type="predicted"/>
<dbReference type="GO" id="GO:0003723">
    <property type="term" value="F:RNA binding"/>
    <property type="evidence" value="ECO:0007669"/>
    <property type="project" value="InterPro"/>
</dbReference>
<dbReference type="CDD" id="cd04242">
    <property type="entry name" value="AAK_G5K_ProB"/>
    <property type="match status" value="1"/>
</dbReference>
<keyword evidence="7" id="KW-0067">ATP-binding</keyword>
<keyword evidence="3" id="KW-0641">Proline biosynthesis</keyword>
<dbReference type="InterPro" id="IPR036974">
    <property type="entry name" value="PUA_sf"/>
</dbReference>
<dbReference type="PANTHER" id="PTHR43654">
    <property type="entry name" value="GLUTAMATE 5-KINASE"/>
    <property type="match status" value="1"/>
</dbReference>
<protein>
    <submittedName>
        <fullName evidence="9">Glutamate 5-kinase / RNA-binding C-terminal domain PUA</fullName>
        <ecNumber evidence="9">2.7.2.11</ecNumber>
    </submittedName>
</protein>
<evidence type="ECO:0000256" key="2">
    <source>
        <dbReference type="ARBA" id="ARBA00022605"/>
    </source>
</evidence>
<gene>
    <name evidence="9" type="ORF">MNBD_NITROSPINAE03-445</name>
</gene>
<dbReference type="Pfam" id="PF00696">
    <property type="entry name" value="AA_kinase"/>
    <property type="match status" value="1"/>
</dbReference>
<dbReference type="SUPFAM" id="SSF53633">
    <property type="entry name" value="Carbamate kinase-like"/>
    <property type="match status" value="1"/>
</dbReference>
<dbReference type="SMART" id="SM00359">
    <property type="entry name" value="PUA"/>
    <property type="match status" value="1"/>
</dbReference>
<accession>A0A3B1BY21</accession>
<dbReference type="InterPro" id="IPR011529">
    <property type="entry name" value="Glu_5kinase"/>
</dbReference>
<evidence type="ECO:0000256" key="1">
    <source>
        <dbReference type="ARBA" id="ARBA00022490"/>
    </source>
</evidence>
<dbReference type="InterPro" id="IPR036393">
    <property type="entry name" value="AceGlu_kinase-like_sf"/>
</dbReference>
<dbReference type="PROSITE" id="PS00902">
    <property type="entry name" value="GLUTAMATE_5_KINASE"/>
    <property type="match status" value="1"/>
</dbReference>
<feature type="non-terminal residue" evidence="9">
    <location>
        <position position="1"/>
    </location>
</feature>
<keyword evidence="4 9" id="KW-0808">Transferase</keyword>
<organism evidence="9">
    <name type="scientific">hydrothermal vent metagenome</name>
    <dbReference type="NCBI Taxonomy" id="652676"/>
    <lineage>
        <taxon>unclassified sequences</taxon>
        <taxon>metagenomes</taxon>
        <taxon>ecological metagenomes</taxon>
    </lineage>
</organism>
<evidence type="ECO:0000313" key="9">
    <source>
        <dbReference type="EMBL" id="VAX16378.1"/>
    </source>
</evidence>
<dbReference type="EC" id="2.7.2.11" evidence="9"/>
<dbReference type="InterPro" id="IPR001057">
    <property type="entry name" value="Glu/AcGlu_kinase"/>
</dbReference>
<dbReference type="InterPro" id="IPR002478">
    <property type="entry name" value="PUA"/>
</dbReference>
<dbReference type="CDD" id="cd21157">
    <property type="entry name" value="PUA_G5K"/>
    <property type="match status" value="1"/>
</dbReference>
<dbReference type="GO" id="GO:0008652">
    <property type="term" value="P:amino acid biosynthetic process"/>
    <property type="evidence" value="ECO:0007669"/>
    <property type="project" value="UniProtKB-KW"/>
</dbReference>
<dbReference type="InterPro" id="IPR019797">
    <property type="entry name" value="Glutamate_5-kinase_CS"/>
</dbReference>
<keyword evidence="6 9" id="KW-0418">Kinase</keyword>
<dbReference type="AlphaFoldDB" id="A0A3B1BY21"/>
<dbReference type="PIRSF" id="PIRSF000729">
    <property type="entry name" value="GK"/>
    <property type="match status" value="1"/>
</dbReference>
<evidence type="ECO:0000256" key="5">
    <source>
        <dbReference type="ARBA" id="ARBA00022741"/>
    </source>
</evidence>
<keyword evidence="2" id="KW-0028">Amino-acid biosynthesis</keyword>
<evidence type="ECO:0000256" key="3">
    <source>
        <dbReference type="ARBA" id="ARBA00022650"/>
    </source>
</evidence>
<dbReference type="NCBIfam" id="TIGR01027">
    <property type="entry name" value="proB"/>
    <property type="match status" value="1"/>
</dbReference>
<dbReference type="InterPro" id="IPR005715">
    <property type="entry name" value="Glu_5kinase/COase_Synthase"/>
</dbReference>
<keyword evidence="5" id="KW-0547">Nucleotide-binding</keyword>
<dbReference type="EMBL" id="UOGB01000053">
    <property type="protein sequence ID" value="VAX16378.1"/>
    <property type="molecule type" value="Genomic_DNA"/>
</dbReference>
<dbReference type="GO" id="GO:0005829">
    <property type="term" value="C:cytosol"/>
    <property type="evidence" value="ECO:0007669"/>
    <property type="project" value="TreeGrafter"/>
</dbReference>
<sequence>TLVKQGRKVAIVSSGAVTIGARRLEVGRRNLSIPVKQAAAAVGQSDLIGLWAKSLGEEGLKVGQILLTHDDLANRRRFLNARNTINTLFDFGLVPVINENDTVAVHEIKFGDNDTLSARVTTLIEAGLLAVLSDVDGLYSSDPRLDKNARKVDIVDRVDDSILAMAKDSSTRTGLGGMASKVRAADEAARIGTATIIIPGAKDNSLLDALAGMPIGTFFFPHKDRMSGKKHWIEYTLKSQGQIIVDKGAKDALTLNGRSLLASGITDVKGDFESGEAVDIVGPDGKTIAKGLVNYHSPELAQIMGRKSGEIEKILGYKIYDEVMHRNDMVFSR</sequence>
<dbReference type="FunFam" id="2.30.130.10:FF:000007">
    <property type="entry name" value="Glutamate 5-kinase"/>
    <property type="match status" value="1"/>
</dbReference>